<dbReference type="Pfam" id="PF03972">
    <property type="entry name" value="MmgE_PrpD_N"/>
    <property type="match status" value="1"/>
</dbReference>
<comment type="caution">
    <text evidence="4">The sequence shown here is derived from an EMBL/GenBank/DDBJ whole genome shotgun (WGS) entry which is preliminary data.</text>
</comment>
<evidence type="ECO:0000313" key="4">
    <source>
        <dbReference type="EMBL" id="GAA5114015.1"/>
    </source>
</evidence>
<dbReference type="PANTHER" id="PTHR16943">
    <property type="entry name" value="2-METHYLCITRATE DEHYDRATASE-RELATED"/>
    <property type="match status" value="1"/>
</dbReference>
<dbReference type="InterPro" id="IPR045336">
    <property type="entry name" value="MmgE_PrpD_N"/>
</dbReference>
<gene>
    <name evidence="4" type="ORF">GCM10023320_10470</name>
</gene>
<keyword evidence="5" id="KW-1185">Reference proteome</keyword>
<dbReference type="InterPro" id="IPR042188">
    <property type="entry name" value="MmgE/PrpD_sf_2"/>
</dbReference>
<sequence>MNEDLPAVTRAVAEHAVETDVSAAPDDVLQLARRTLIDTVGISIAARNEDAVRILTQTAVEPGAATSTLLTTGARASAATAALVNGTAAHALDYDDVTDQIYGHPSVVLWPAILAAGEQARAGGRDMLEAYVVGFDVVTALADGFASLREHYAKGWHSTATLGVVGAAAAVSRLLGSDVQRTRCAIALAATMAGGSRQNFGTMTKPLHAGLAARDAVVSATLAANGFTADPDQLEAPLGYFAMFADRSRLSAVPSALREPWALRRHGINVKKFPACYNTQRLADATLRLAERESIDADEVRRITVTMEPGGGDPLIHHRPGSGLQGKFSAEYVAAAAVLDRGLGLRTFTDEAVTRPDARALVERATLTESPTPPVGPAEWEFAYAVVEVETAGRGTFVERADVPRGDRRAPLSEQELEAKFRDAVDFSGSGWDASALLAELWDIDASKPFTGIAALGG</sequence>
<dbReference type="EMBL" id="BAABJO010000003">
    <property type="protein sequence ID" value="GAA5114015.1"/>
    <property type="molecule type" value="Genomic_DNA"/>
</dbReference>
<dbReference type="InterPro" id="IPR005656">
    <property type="entry name" value="MmgE_PrpD"/>
</dbReference>
<dbReference type="RefSeq" id="WP_345603616.1">
    <property type="nucleotide sequence ID" value="NZ_BAABJO010000003.1"/>
</dbReference>
<evidence type="ECO:0000259" key="3">
    <source>
        <dbReference type="Pfam" id="PF19305"/>
    </source>
</evidence>
<reference evidence="5" key="1">
    <citation type="journal article" date="2019" name="Int. J. Syst. Evol. Microbiol.">
        <title>The Global Catalogue of Microorganisms (GCM) 10K type strain sequencing project: providing services to taxonomists for standard genome sequencing and annotation.</title>
        <authorList>
            <consortium name="The Broad Institute Genomics Platform"/>
            <consortium name="The Broad Institute Genome Sequencing Center for Infectious Disease"/>
            <person name="Wu L."/>
            <person name="Ma J."/>
        </authorList>
    </citation>
    <scope>NUCLEOTIDE SEQUENCE [LARGE SCALE GENOMIC DNA]</scope>
    <source>
        <strain evidence="5">JCM 18302</strain>
    </source>
</reference>
<dbReference type="InterPro" id="IPR036148">
    <property type="entry name" value="MmgE/PrpD_sf"/>
</dbReference>
<dbReference type="InterPro" id="IPR042183">
    <property type="entry name" value="MmgE/PrpD_sf_1"/>
</dbReference>
<feature type="domain" description="MmgE/PrpD N-terminal" evidence="2">
    <location>
        <begin position="11"/>
        <end position="248"/>
    </location>
</feature>
<dbReference type="InterPro" id="IPR045337">
    <property type="entry name" value="MmgE_PrpD_C"/>
</dbReference>
<organism evidence="4 5">
    <name type="scientific">Pseudonocardia adelaidensis</name>
    <dbReference type="NCBI Taxonomy" id="648754"/>
    <lineage>
        <taxon>Bacteria</taxon>
        <taxon>Bacillati</taxon>
        <taxon>Actinomycetota</taxon>
        <taxon>Actinomycetes</taxon>
        <taxon>Pseudonocardiales</taxon>
        <taxon>Pseudonocardiaceae</taxon>
        <taxon>Pseudonocardia</taxon>
    </lineage>
</organism>
<name>A0ABP9NFN9_9PSEU</name>
<evidence type="ECO:0000256" key="1">
    <source>
        <dbReference type="ARBA" id="ARBA00006174"/>
    </source>
</evidence>
<protein>
    <submittedName>
        <fullName evidence="4">MmgE/PrpD family protein</fullName>
    </submittedName>
</protein>
<proteinExistence type="inferred from homology"/>
<dbReference type="PANTHER" id="PTHR16943:SF8">
    <property type="entry name" value="2-METHYLCITRATE DEHYDRATASE"/>
    <property type="match status" value="1"/>
</dbReference>
<dbReference type="Gene3D" id="3.30.1330.120">
    <property type="entry name" value="2-methylcitrate dehydratase PrpD"/>
    <property type="match status" value="1"/>
</dbReference>
<dbReference type="SUPFAM" id="SSF103378">
    <property type="entry name" value="2-methylcitrate dehydratase PrpD"/>
    <property type="match status" value="1"/>
</dbReference>
<dbReference type="Proteomes" id="UP001500804">
    <property type="component" value="Unassembled WGS sequence"/>
</dbReference>
<dbReference type="Pfam" id="PF19305">
    <property type="entry name" value="MmgE_PrpD_C"/>
    <property type="match status" value="1"/>
</dbReference>
<dbReference type="Gene3D" id="1.10.4100.10">
    <property type="entry name" value="2-methylcitrate dehydratase PrpD"/>
    <property type="match status" value="1"/>
</dbReference>
<comment type="similarity">
    <text evidence="1">Belongs to the PrpD family.</text>
</comment>
<evidence type="ECO:0000313" key="5">
    <source>
        <dbReference type="Proteomes" id="UP001500804"/>
    </source>
</evidence>
<accession>A0ABP9NFN9</accession>
<feature type="domain" description="MmgE/PrpD C-terminal" evidence="3">
    <location>
        <begin position="273"/>
        <end position="430"/>
    </location>
</feature>
<evidence type="ECO:0000259" key="2">
    <source>
        <dbReference type="Pfam" id="PF03972"/>
    </source>
</evidence>